<evidence type="ECO:0000256" key="10">
    <source>
        <dbReference type="RuleBase" id="RU004249"/>
    </source>
</evidence>
<dbReference type="OrthoDB" id="9799110at2"/>
<evidence type="ECO:0000256" key="8">
    <source>
        <dbReference type="PIRSR" id="PIRSR000726-1"/>
    </source>
</evidence>
<organism evidence="13 14">
    <name type="scientific">Terriglobus roseus</name>
    <dbReference type="NCBI Taxonomy" id="392734"/>
    <lineage>
        <taxon>Bacteria</taxon>
        <taxon>Pseudomonadati</taxon>
        <taxon>Acidobacteriota</taxon>
        <taxon>Terriglobia</taxon>
        <taxon>Terriglobales</taxon>
        <taxon>Acidobacteriaceae</taxon>
        <taxon>Terriglobus</taxon>
    </lineage>
</organism>
<evidence type="ECO:0000259" key="11">
    <source>
        <dbReference type="Pfam" id="PF00696"/>
    </source>
</evidence>
<dbReference type="InterPro" id="IPR036393">
    <property type="entry name" value="AceGlu_kinase-like_sf"/>
</dbReference>
<dbReference type="GO" id="GO:0005524">
    <property type="term" value="F:ATP binding"/>
    <property type="evidence" value="ECO:0007669"/>
    <property type="project" value="UniProtKB-KW"/>
</dbReference>
<feature type="binding site" evidence="8">
    <location>
        <position position="135"/>
    </location>
    <ligand>
        <name>substrate</name>
    </ligand>
</feature>
<protein>
    <recommendedName>
        <fullName evidence="9">Aspartokinase</fullName>
        <ecNumber evidence="9">2.7.2.4</ecNumber>
    </recommendedName>
</protein>
<dbReference type="EC" id="2.7.2.4" evidence="9"/>
<dbReference type="SUPFAM" id="SSF55021">
    <property type="entry name" value="ACT-like"/>
    <property type="match status" value="2"/>
</dbReference>
<evidence type="ECO:0000256" key="3">
    <source>
        <dbReference type="ARBA" id="ARBA00022679"/>
    </source>
</evidence>
<dbReference type="Pfam" id="PF00696">
    <property type="entry name" value="AA_kinase"/>
    <property type="match status" value="1"/>
</dbReference>
<dbReference type="Gene3D" id="3.40.1160.10">
    <property type="entry name" value="Acetylglutamate kinase-like"/>
    <property type="match status" value="1"/>
</dbReference>
<dbReference type="InterPro" id="IPR018042">
    <property type="entry name" value="Aspartate_kinase_CS"/>
</dbReference>
<dbReference type="InterPro" id="IPR005260">
    <property type="entry name" value="Asp_kin_monofn"/>
</dbReference>
<dbReference type="GO" id="GO:0009090">
    <property type="term" value="P:homoserine biosynthetic process"/>
    <property type="evidence" value="ECO:0007669"/>
    <property type="project" value="TreeGrafter"/>
</dbReference>
<comment type="catalytic activity">
    <reaction evidence="7 9">
        <text>L-aspartate + ATP = 4-phospho-L-aspartate + ADP</text>
        <dbReference type="Rhea" id="RHEA:23776"/>
        <dbReference type="ChEBI" id="CHEBI:29991"/>
        <dbReference type="ChEBI" id="CHEBI:30616"/>
        <dbReference type="ChEBI" id="CHEBI:57535"/>
        <dbReference type="ChEBI" id="CHEBI:456216"/>
        <dbReference type="EC" id="2.7.2.4"/>
    </reaction>
</comment>
<dbReference type="PANTHER" id="PTHR21499">
    <property type="entry name" value="ASPARTATE KINASE"/>
    <property type="match status" value="1"/>
</dbReference>
<evidence type="ECO:0000256" key="1">
    <source>
        <dbReference type="ARBA" id="ARBA00004766"/>
    </source>
</evidence>
<comment type="pathway">
    <text evidence="10">Amino-acid biosynthesis; L-methionine biosynthesis via de novo pathway; L-homoserine from L-aspartate: step 1/3.</text>
</comment>
<dbReference type="InterPro" id="IPR045865">
    <property type="entry name" value="ACT-like_dom_sf"/>
</dbReference>
<dbReference type="InterPro" id="IPR054352">
    <property type="entry name" value="ACT_Aspartokinase"/>
</dbReference>
<feature type="binding site" evidence="8">
    <location>
        <begin position="13"/>
        <end position="16"/>
    </location>
    <ligand>
        <name>ATP</name>
        <dbReference type="ChEBI" id="CHEBI:30616"/>
    </ligand>
</feature>
<dbReference type="PROSITE" id="PS00324">
    <property type="entry name" value="ASPARTOKINASE"/>
    <property type="match status" value="1"/>
</dbReference>
<dbReference type="UniPathway" id="UPA00051">
    <property type="reaction ID" value="UER00462"/>
</dbReference>
<dbReference type="PANTHER" id="PTHR21499:SF59">
    <property type="entry name" value="ASPARTOKINASE"/>
    <property type="match status" value="1"/>
</dbReference>
<feature type="binding site" evidence="8">
    <location>
        <position position="249"/>
    </location>
    <ligand>
        <name>ATP</name>
        <dbReference type="ChEBI" id="CHEBI:30616"/>
    </ligand>
</feature>
<dbReference type="GO" id="GO:0005829">
    <property type="term" value="C:cytosol"/>
    <property type="evidence" value="ECO:0007669"/>
    <property type="project" value="TreeGrafter"/>
</dbReference>
<feature type="domain" description="Aspartokinase ACT" evidence="12">
    <location>
        <begin position="329"/>
        <end position="375"/>
    </location>
</feature>
<feature type="binding site" evidence="8">
    <location>
        <begin position="274"/>
        <end position="275"/>
    </location>
    <ligand>
        <name>ATP</name>
        <dbReference type="ChEBI" id="CHEBI:30616"/>
    </ligand>
</feature>
<comment type="similarity">
    <text evidence="2 9">Belongs to the aspartokinase family.</text>
</comment>
<evidence type="ECO:0000256" key="7">
    <source>
        <dbReference type="ARBA" id="ARBA00047872"/>
    </source>
</evidence>
<name>A0A1G7FIL8_9BACT</name>
<comment type="pathway">
    <text evidence="10">Amino-acid biosynthesis; L-threonine biosynthesis; L-threonine from L-aspartate: step 1/5.</text>
</comment>
<dbReference type="UniPathway" id="UPA00050">
    <property type="reaction ID" value="UER00461"/>
</dbReference>
<keyword evidence="4 8" id="KW-0547">Nucleotide-binding</keyword>
<dbReference type="GO" id="GO:0009089">
    <property type="term" value="P:lysine biosynthetic process via diaminopimelate"/>
    <property type="evidence" value="ECO:0007669"/>
    <property type="project" value="UniProtKB-UniPathway"/>
</dbReference>
<dbReference type="SUPFAM" id="SSF53633">
    <property type="entry name" value="Carbamate kinase-like"/>
    <property type="match status" value="1"/>
</dbReference>
<dbReference type="GO" id="GO:0009088">
    <property type="term" value="P:threonine biosynthetic process"/>
    <property type="evidence" value="ECO:0007669"/>
    <property type="project" value="UniProtKB-UniPathway"/>
</dbReference>
<keyword evidence="3 9" id="KW-0808">Transferase</keyword>
<evidence type="ECO:0000256" key="5">
    <source>
        <dbReference type="ARBA" id="ARBA00022777"/>
    </source>
</evidence>
<dbReference type="AlphaFoldDB" id="A0A1G7FIL8"/>
<evidence type="ECO:0000259" key="12">
    <source>
        <dbReference type="Pfam" id="PF22468"/>
    </source>
</evidence>
<dbReference type="NCBIfam" id="TIGR00657">
    <property type="entry name" value="asp_kinases"/>
    <property type="match status" value="1"/>
</dbReference>
<dbReference type="CDD" id="cd04243">
    <property type="entry name" value="AAK_AK-HSDH-like"/>
    <property type="match status" value="1"/>
</dbReference>
<keyword evidence="14" id="KW-1185">Reference proteome</keyword>
<evidence type="ECO:0000313" key="13">
    <source>
        <dbReference type="EMBL" id="SDE75776.1"/>
    </source>
</evidence>
<dbReference type="InterPro" id="IPR001341">
    <property type="entry name" value="Asp_kinase"/>
</dbReference>
<evidence type="ECO:0000256" key="9">
    <source>
        <dbReference type="RuleBase" id="RU003448"/>
    </source>
</evidence>
<feature type="binding site" evidence="8">
    <location>
        <position position="53"/>
    </location>
    <ligand>
        <name>substrate</name>
    </ligand>
</feature>
<keyword evidence="10" id="KW-0028">Amino-acid biosynthesis</keyword>
<keyword evidence="6 8" id="KW-0067">ATP-binding</keyword>
<accession>A0A1G7FIL8</accession>
<proteinExistence type="inferred from homology"/>
<comment type="pathway">
    <text evidence="1 10">Amino-acid biosynthesis; L-lysine biosynthesis via DAP pathway; (S)-tetrahydrodipicolinate from L-aspartate: step 1/4.</text>
</comment>
<sequence length="489" mass="51931">MSNASRPQLVVMKFGGTSVEDAAAIRRTAAVVRGRREKGLEVVVVVSAMAKVTDTLLAAAAAAGHGDKSGALALSARLRSRHLETAGELVKQPQLNVLLNHIQHDFDHLDDLLRGIAAVGELTPRTTDNVVSYGERLSSQIVAAAFDAAGIKGIHLDARQCIVTDDGYGKAIPNEALIEARLKEHALPLIEQGLTPVMGGFIGATEKGITTTLGRGGSDFSAALVGGGLHGGAIEIWTDVNGIMTTDPRICPDALRVKTISFEEAAELAYFGAKVLHPATILPAVQQNIPVFVLNSRNAANEGTRISAVAPPCRSPFKCIAVKKKLTIVDIVASRMLMTHGYLKAVFDVFDKHKVVIDMVSTSEVSISVTVDTSDKLPQIAEDLSKIADVKYESNKALVCLVGEDIRGHAGIAGKVFTAIGHVNVRMISQGASEINMSFMIEEDDASEAIRSLHSTFFADPDPNIFDLDARANTTGAPPVNEPARITVQ</sequence>
<dbReference type="Gene3D" id="3.30.70.260">
    <property type="match status" value="2"/>
</dbReference>
<dbReference type="NCBIfam" id="NF006570">
    <property type="entry name" value="PRK09084.1"/>
    <property type="match status" value="1"/>
</dbReference>
<evidence type="ECO:0000256" key="2">
    <source>
        <dbReference type="ARBA" id="ARBA00010122"/>
    </source>
</evidence>
<dbReference type="FunFam" id="3.30.2130.10:FF:000001">
    <property type="entry name" value="Bifunctional aspartokinase/homoserine dehydrogenase"/>
    <property type="match status" value="1"/>
</dbReference>
<evidence type="ECO:0000313" key="14">
    <source>
        <dbReference type="Proteomes" id="UP000182427"/>
    </source>
</evidence>
<reference evidence="13 14" key="1">
    <citation type="submission" date="2016-10" db="EMBL/GenBank/DDBJ databases">
        <authorList>
            <person name="de Groot N.N."/>
        </authorList>
    </citation>
    <scope>NUCLEOTIDE SEQUENCE [LARGE SCALE GENOMIC DNA]</scope>
    <source>
        <strain evidence="13 14">GAS232</strain>
    </source>
</reference>
<dbReference type="Pfam" id="PF22468">
    <property type="entry name" value="ACT_9"/>
    <property type="match status" value="2"/>
</dbReference>
<dbReference type="InterPro" id="IPR001048">
    <property type="entry name" value="Asp/Glu/Uridylate_kinase"/>
</dbReference>
<keyword evidence="5 9" id="KW-0418">Kinase</keyword>
<evidence type="ECO:0000256" key="6">
    <source>
        <dbReference type="ARBA" id="ARBA00022840"/>
    </source>
</evidence>
<feature type="domain" description="Aspartokinase ACT" evidence="12">
    <location>
        <begin position="399"/>
        <end position="457"/>
    </location>
</feature>
<gene>
    <name evidence="13" type="ORF">SAMN05444167_0352</name>
</gene>
<feature type="binding site" evidence="8">
    <location>
        <begin position="238"/>
        <end position="239"/>
    </location>
    <ligand>
        <name>ATP</name>
        <dbReference type="ChEBI" id="CHEBI:30616"/>
    </ligand>
</feature>
<evidence type="ECO:0000256" key="4">
    <source>
        <dbReference type="ARBA" id="ARBA00022741"/>
    </source>
</evidence>
<dbReference type="RefSeq" id="WP_083343629.1">
    <property type="nucleotide sequence ID" value="NZ_LT629690.1"/>
</dbReference>
<dbReference type="PIRSF" id="PIRSF000726">
    <property type="entry name" value="Asp_kin"/>
    <property type="match status" value="1"/>
</dbReference>
<dbReference type="UniPathway" id="UPA00034">
    <property type="reaction ID" value="UER00015"/>
</dbReference>
<dbReference type="CDD" id="cd04892">
    <property type="entry name" value="ACT_AK-like_2"/>
    <property type="match status" value="1"/>
</dbReference>
<dbReference type="GO" id="GO:0004072">
    <property type="term" value="F:aspartate kinase activity"/>
    <property type="evidence" value="ECO:0007669"/>
    <property type="project" value="UniProtKB-EC"/>
</dbReference>
<dbReference type="Proteomes" id="UP000182427">
    <property type="component" value="Chromosome I"/>
</dbReference>
<dbReference type="EMBL" id="LT629690">
    <property type="protein sequence ID" value="SDE75776.1"/>
    <property type="molecule type" value="Genomic_DNA"/>
</dbReference>
<feature type="domain" description="Aspartate/glutamate/uridylate kinase" evidence="11">
    <location>
        <begin position="9"/>
        <end position="295"/>
    </location>
</feature>